<name>A0A7D5M3K2_9ARCH</name>
<keyword evidence="2" id="KW-0645">Protease</keyword>
<accession>A0A7D5M3K2</accession>
<protein>
    <submittedName>
        <fullName evidence="2">CAAX protease</fullName>
    </submittedName>
</protein>
<dbReference type="AlphaFoldDB" id="A0A7D5M3K2"/>
<organism evidence="2 3">
    <name type="scientific">Nitrosopumilus ureiphilus</name>
    <dbReference type="NCBI Taxonomy" id="1470067"/>
    <lineage>
        <taxon>Archaea</taxon>
        <taxon>Nitrososphaerota</taxon>
        <taxon>Nitrososphaeria</taxon>
        <taxon>Nitrosopumilales</taxon>
        <taxon>Nitrosopumilaceae</taxon>
        <taxon>Nitrosopumilus</taxon>
    </lineage>
</organism>
<feature type="transmembrane region" description="Helical" evidence="1">
    <location>
        <begin position="103"/>
        <end position="127"/>
    </location>
</feature>
<feature type="transmembrane region" description="Helical" evidence="1">
    <location>
        <begin position="139"/>
        <end position="161"/>
    </location>
</feature>
<dbReference type="OrthoDB" id="8232at2157"/>
<feature type="transmembrane region" description="Helical" evidence="1">
    <location>
        <begin position="202"/>
        <end position="222"/>
    </location>
</feature>
<keyword evidence="2" id="KW-0378">Hydrolase</keyword>
<dbReference type="Proteomes" id="UP000509478">
    <property type="component" value="Chromosome"/>
</dbReference>
<dbReference type="KEGG" id="nue:C5F50_01100"/>
<keyword evidence="3" id="KW-1185">Reference proteome</keyword>
<dbReference type="GeneID" id="56066615"/>
<keyword evidence="1" id="KW-0812">Transmembrane</keyword>
<dbReference type="RefSeq" id="WP_179371900.1">
    <property type="nucleotide sequence ID" value="NZ_CP026995.1"/>
</dbReference>
<evidence type="ECO:0000313" key="2">
    <source>
        <dbReference type="EMBL" id="QLH05832.1"/>
    </source>
</evidence>
<reference evidence="2 3" key="1">
    <citation type="submission" date="2018-02" db="EMBL/GenBank/DDBJ databases">
        <title>Complete genome of Nitrosopumilus ureaphilus PS0.</title>
        <authorList>
            <person name="Qin W."/>
            <person name="Zheng Y."/>
            <person name="Stahl D.A."/>
        </authorList>
    </citation>
    <scope>NUCLEOTIDE SEQUENCE [LARGE SCALE GENOMIC DNA]</scope>
    <source>
        <strain evidence="2 3">PS0</strain>
    </source>
</reference>
<feature type="transmembrane region" description="Helical" evidence="1">
    <location>
        <begin position="173"/>
        <end position="190"/>
    </location>
</feature>
<dbReference type="GO" id="GO:0006508">
    <property type="term" value="P:proteolysis"/>
    <property type="evidence" value="ECO:0007669"/>
    <property type="project" value="UniProtKB-KW"/>
</dbReference>
<evidence type="ECO:0000256" key="1">
    <source>
        <dbReference type="SAM" id="Phobius"/>
    </source>
</evidence>
<dbReference type="GO" id="GO:0008233">
    <property type="term" value="F:peptidase activity"/>
    <property type="evidence" value="ECO:0007669"/>
    <property type="project" value="UniProtKB-KW"/>
</dbReference>
<gene>
    <name evidence="2" type="ORF">C5F50_01100</name>
</gene>
<keyword evidence="1" id="KW-1133">Transmembrane helix</keyword>
<evidence type="ECO:0000313" key="3">
    <source>
        <dbReference type="Proteomes" id="UP000509478"/>
    </source>
</evidence>
<proteinExistence type="predicted"/>
<feature type="transmembrane region" description="Helical" evidence="1">
    <location>
        <begin position="30"/>
        <end position="47"/>
    </location>
</feature>
<keyword evidence="1" id="KW-0472">Membrane</keyword>
<dbReference type="EMBL" id="CP026995">
    <property type="protein sequence ID" value="QLH05832.1"/>
    <property type="molecule type" value="Genomic_DNA"/>
</dbReference>
<sequence>MIHEIKDINPKTWLRPFQKTSTFYLLKMGLFYHGLGLILMYAGSFFAKSVISDYEIPQFPVSIILAISSGLLEESIFFGMPYYMTGNPLILLGTGIVWSASHLFSSGIFSVETLAYGGFLLTIPHIFFSIRTWISNKGWFAILFHSAWNFIFLILYCMWGLRQCSILNDTYDILNFIMAISAGVIVYLAYSSKKKHVNRFLYLIPVGIIFISILILFSNNVIF</sequence>